<sequence>MKQLIILVIISLALNANTMKMDYIGELSLFGKVASAKVIYDNDGKEYSIKITASGSGILGRLTNDKQYVLQSIGVVEDGVLIPQKYIKSEFTQDFKKVKTYTIDYENGKTFINEYKKERVEESTFDIISVKYNVTHKDVETTKEEVLDTIYKDDMISMFFNKSNNLLAMKDNEVKRMTALGSEDTQEGVVVKHIKHEGDKSIFSVTVEKDYLSGGSKDAIFTLDDENILYESRIDGILFFGNAVVRRVK</sequence>
<proteinExistence type="predicted"/>
<protein>
    <recommendedName>
        <fullName evidence="3">DUF3108 domain-containing protein</fullName>
    </recommendedName>
</protein>
<keyword evidence="2" id="KW-1185">Reference proteome</keyword>
<evidence type="ECO:0000313" key="1">
    <source>
        <dbReference type="EMBL" id="EQB39584.1"/>
    </source>
</evidence>
<dbReference type="AlphaFoldDB" id="T0KRC8"/>
<comment type="caution">
    <text evidence="1">The sequence shown here is derived from an EMBL/GenBank/DDBJ whole genome shotgun (WGS) entry which is preliminary data.</text>
</comment>
<evidence type="ECO:0008006" key="3">
    <source>
        <dbReference type="Google" id="ProtNLM"/>
    </source>
</evidence>
<dbReference type="Proteomes" id="UP000015520">
    <property type="component" value="Unassembled WGS sequence"/>
</dbReference>
<dbReference type="PATRIC" id="fig|1172190.3.peg.1206"/>
<dbReference type="STRING" id="1172190.M947_06215"/>
<dbReference type="RefSeq" id="WP_021287506.1">
    <property type="nucleotide sequence ID" value="NZ_AUPZ01000007.1"/>
</dbReference>
<gene>
    <name evidence="1" type="ORF">M947_06215</name>
</gene>
<accession>T0KRC8</accession>
<reference evidence="1 2" key="1">
    <citation type="submission" date="2013-07" db="EMBL/GenBank/DDBJ databases">
        <title>Sulfurimonas hongkongensis AST-10 Genome Sequencing.</title>
        <authorList>
            <person name="Cai L."/>
            <person name="Zhang T."/>
        </authorList>
    </citation>
    <scope>NUCLEOTIDE SEQUENCE [LARGE SCALE GENOMIC DNA]</scope>
    <source>
        <strain evidence="1 2">AST-10</strain>
    </source>
</reference>
<organism evidence="1 2">
    <name type="scientific">Sulfurimonas hongkongensis</name>
    <dbReference type="NCBI Taxonomy" id="1172190"/>
    <lineage>
        <taxon>Bacteria</taxon>
        <taxon>Pseudomonadati</taxon>
        <taxon>Campylobacterota</taxon>
        <taxon>Epsilonproteobacteria</taxon>
        <taxon>Campylobacterales</taxon>
        <taxon>Sulfurimonadaceae</taxon>
        <taxon>Sulfurimonas</taxon>
    </lineage>
</organism>
<name>T0KRC8_9BACT</name>
<dbReference type="EMBL" id="AUPZ01000007">
    <property type="protein sequence ID" value="EQB39584.1"/>
    <property type="molecule type" value="Genomic_DNA"/>
</dbReference>
<evidence type="ECO:0000313" key="2">
    <source>
        <dbReference type="Proteomes" id="UP000015520"/>
    </source>
</evidence>